<protein>
    <recommendedName>
        <fullName evidence="9">POTRA domain-containing protein</fullName>
    </recommendedName>
</protein>
<evidence type="ECO:0000256" key="4">
    <source>
        <dbReference type="ARBA" id="ARBA00022452"/>
    </source>
</evidence>
<evidence type="ECO:0000256" key="6">
    <source>
        <dbReference type="ARBA" id="ARBA00022927"/>
    </source>
</evidence>
<evidence type="ECO:0000259" key="9">
    <source>
        <dbReference type="PROSITE" id="PS51779"/>
    </source>
</evidence>
<dbReference type="GO" id="GO:0008320">
    <property type="term" value="F:protein transmembrane transporter activity"/>
    <property type="evidence" value="ECO:0007669"/>
    <property type="project" value="TreeGrafter"/>
</dbReference>
<evidence type="ECO:0000256" key="2">
    <source>
        <dbReference type="ARBA" id="ARBA00009055"/>
    </source>
</evidence>
<dbReference type="Gene3D" id="3.10.20.310">
    <property type="entry name" value="membrane protein fhac"/>
    <property type="match status" value="1"/>
</dbReference>
<comment type="subcellular location">
    <subcellularLocation>
        <location evidence="1">Cell outer membrane</location>
    </subcellularLocation>
</comment>
<gene>
    <name evidence="10" type="ORF">PN36_06090</name>
</gene>
<dbReference type="PANTHER" id="PTHR34597">
    <property type="entry name" value="SLR1661 PROTEIN"/>
    <property type="match status" value="1"/>
</dbReference>
<dbReference type="PANTHER" id="PTHR34597:SF3">
    <property type="entry name" value="OUTER MEMBRANE TRANSPORTER CDIB"/>
    <property type="match status" value="1"/>
</dbReference>
<keyword evidence="3" id="KW-0813">Transport</keyword>
<evidence type="ECO:0000256" key="5">
    <source>
        <dbReference type="ARBA" id="ARBA00022692"/>
    </source>
</evidence>
<dbReference type="InterPro" id="IPR034746">
    <property type="entry name" value="POTRA"/>
</dbReference>
<keyword evidence="4" id="KW-1134">Transmembrane beta strand</keyword>
<organism evidence="10 11">
    <name type="scientific">Candidatus Thiomargarita nelsonii</name>
    <dbReference type="NCBI Taxonomy" id="1003181"/>
    <lineage>
        <taxon>Bacteria</taxon>
        <taxon>Pseudomonadati</taxon>
        <taxon>Pseudomonadota</taxon>
        <taxon>Gammaproteobacteria</taxon>
        <taxon>Thiotrichales</taxon>
        <taxon>Thiotrichaceae</taxon>
        <taxon>Thiomargarita</taxon>
    </lineage>
</organism>
<dbReference type="GO" id="GO:0046819">
    <property type="term" value="P:protein secretion by the type V secretion system"/>
    <property type="evidence" value="ECO:0007669"/>
    <property type="project" value="TreeGrafter"/>
</dbReference>
<dbReference type="Proteomes" id="UP000030428">
    <property type="component" value="Unassembled WGS sequence"/>
</dbReference>
<evidence type="ECO:0000256" key="8">
    <source>
        <dbReference type="ARBA" id="ARBA00023237"/>
    </source>
</evidence>
<reference evidence="10 11" key="1">
    <citation type="journal article" date="2016" name="Front. Microbiol.">
        <title>Single-Cell (Meta-)Genomics of a Dimorphic Candidatus Thiomargarita nelsonii Reveals Genomic Plasticity.</title>
        <authorList>
            <person name="Flood B.E."/>
            <person name="Fliss P."/>
            <person name="Jones D.S."/>
            <person name="Dick G.J."/>
            <person name="Jain S."/>
            <person name="Kaster A.K."/>
            <person name="Winkel M."/>
            <person name="Mussmann M."/>
            <person name="Bailey J."/>
        </authorList>
    </citation>
    <scope>NUCLEOTIDE SEQUENCE [LARGE SCALE GENOMIC DNA]</scope>
    <source>
        <strain evidence="10">Hydrate Ridge</strain>
    </source>
</reference>
<sequence length="579" mass="66517">MIVNVKFKSYWLIVALLGGIHPLLAANDEPLSAQSGLYVRQLILDGLHPTRLTALESHLKQQLAGKLSEDCQITLSQRAQPIVSVNCYMTAEQIQAFKISISRFYIENHYINSGAIIPDQEVKEGVIVIRIIEGRLTDVVIENEDQLRLSSGYIKRRLKFKEDEQNILNMKTLQERLQIMQQNPLFKQIVGNVAPGDKPGDGILKVKVREADSLQIGFRFNNYRTPSVGAYRGAVELNYRNLPLGWGDAFYFRYGLTKGLNDYALNYSVPLPLMRYDTTLSLDFDKSDSEVVTEPFNELGVKSDSERWSISLRHPFYKSYPPPDPNPQSYQEFALALKLERRSNTTFLEDEPFPFSRGSIEGEMEYGVIRFSSEWLSRGQYNVLAFYNTFSFGTDALGSTTIDKTLIDNHFLTWLGQFQWFGSFKQFSWMRSSFPRLWESRLLFRTNIQLANKELLSLEKFAIGGHASVRGYRESQLIRDNGVSASLEWHIPIGHLSFDETEQGKIHLVPFVDYGRGENKDRSTPEPKDISSVGIGMRWSPLKKVHTQFYWAKALRNISQPDHDLQDEGFHFEIYVNLW</sequence>
<evidence type="ECO:0000313" key="10">
    <source>
        <dbReference type="EMBL" id="TGO03471.1"/>
    </source>
</evidence>
<comment type="similarity">
    <text evidence="2">Belongs to the TPS (TC 1.B.20) family.</text>
</comment>
<dbReference type="Pfam" id="PF08479">
    <property type="entry name" value="POTRA_2"/>
    <property type="match status" value="1"/>
</dbReference>
<feature type="domain" description="POTRA" evidence="9">
    <location>
        <begin position="134"/>
        <end position="211"/>
    </location>
</feature>
<keyword evidence="7" id="KW-0472">Membrane</keyword>
<evidence type="ECO:0000256" key="3">
    <source>
        <dbReference type="ARBA" id="ARBA00022448"/>
    </source>
</evidence>
<accession>A0A4E0R680</accession>
<dbReference type="InterPro" id="IPR013686">
    <property type="entry name" value="Polypept-transport_assoc_ShlB"/>
</dbReference>
<keyword evidence="6" id="KW-0653">Protein transport</keyword>
<proteinExistence type="inferred from homology"/>
<dbReference type="AlphaFoldDB" id="A0A4E0R680"/>
<dbReference type="GO" id="GO:0009279">
    <property type="term" value="C:cell outer membrane"/>
    <property type="evidence" value="ECO:0007669"/>
    <property type="project" value="UniProtKB-SubCell"/>
</dbReference>
<dbReference type="InterPro" id="IPR051544">
    <property type="entry name" value="TPS_OM_transporter"/>
</dbReference>
<comment type="caution">
    <text evidence="10">The sequence shown here is derived from an EMBL/GenBank/DDBJ whole genome shotgun (WGS) entry which is preliminary data.</text>
</comment>
<dbReference type="GO" id="GO:0098046">
    <property type="term" value="C:type V protein secretion system complex"/>
    <property type="evidence" value="ECO:0007669"/>
    <property type="project" value="TreeGrafter"/>
</dbReference>
<dbReference type="Pfam" id="PF03865">
    <property type="entry name" value="ShlB"/>
    <property type="match status" value="1"/>
</dbReference>
<keyword evidence="11" id="KW-1185">Reference proteome</keyword>
<dbReference type="Gene3D" id="2.40.160.50">
    <property type="entry name" value="membrane protein fhac: a member of the omp85/tpsb transporter family"/>
    <property type="match status" value="1"/>
</dbReference>
<dbReference type="InterPro" id="IPR005565">
    <property type="entry name" value="Hemolysn_activator_HlyB_C"/>
</dbReference>
<dbReference type="PROSITE" id="PS51779">
    <property type="entry name" value="POTRA"/>
    <property type="match status" value="1"/>
</dbReference>
<dbReference type="EMBL" id="JSZA02000017">
    <property type="protein sequence ID" value="TGO03471.1"/>
    <property type="molecule type" value="Genomic_DNA"/>
</dbReference>
<evidence type="ECO:0000313" key="11">
    <source>
        <dbReference type="Proteomes" id="UP000030428"/>
    </source>
</evidence>
<evidence type="ECO:0000256" key="1">
    <source>
        <dbReference type="ARBA" id="ARBA00004442"/>
    </source>
</evidence>
<name>A0A4E0R680_9GAMM</name>
<evidence type="ECO:0000256" key="7">
    <source>
        <dbReference type="ARBA" id="ARBA00023136"/>
    </source>
</evidence>
<keyword evidence="5" id="KW-0812">Transmembrane</keyword>
<keyword evidence="8" id="KW-0998">Cell outer membrane</keyword>